<keyword evidence="8" id="KW-1185">Reference proteome</keyword>
<evidence type="ECO:0000256" key="1">
    <source>
        <dbReference type="ARBA" id="ARBA00010088"/>
    </source>
</evidence>
<comment type="caution">
    <text evidence="7">The sequence shown here is derived from an EMBL/GenBank/DDBJ whole genome shotgun (WGS) entry which is preliminary data.</text>
</comment>
<feature type="domain" description="Non-haem dioxygenase N-terminal" evidence="6">
    <location>
        <begin position="406"/>
        <end position="500"/>
    </location>
</feature>
<protein>
    <recommendedName>
        <fullName evidence="9">Epoxide hydrolase</fullName>
    </recommendedName>
</protein>
<accession>A0A9P7FQI9</accession>
<comment type="similarity">
    <text evidence="1">Belongs to the peptidase S33 family.</text>
</comment>
<dbReference type="Gene3D" id="2.60.120.330">
    <property type="entry name" value="B-lactam Antibiotic, Isopenicillin N Synthase, Chain"/>
    <property type="match status" value="2"/>
</dbReference>
<evidence type="ECO:0000259" key="5">
    <source>
        <dbReference type="Pfam" id="PF06441"/>
    </source>
</evidence>
<dbReference type="InterPro" id="IPR000639">
    <property type="entry name" value="Epox_hydrolase-like"/>
</dbReference>
<dbReference type="InterPro" id="IPR010497">
    <property type="entry name" value="Epoxide_hydro_N"/>
</dbReference>
<dbReference type="Pfam" id="PF06441">
    <property type="entry name" value="EHN"/>
    <property type="match status" value="1"/>
</dbReference>
<dbReference type="InterPro" id="IPR027443">
    <property type="entry name" value="IPNS-like_sf"/>
</dbReference>
<dbReference type="PRINTS" id="PR00412">
    <property type="entry name" value="EPOXHYDRLASE"/>
</dbReference>
<proteinExistence type="inferred from homology"/>
<evidence type="ECO:0000256" key="2">
    <source>
        <dbReference type="ARBA" id="ARBA00022797"/>
    </source>
</evidence>
<dbReference type="Proteomes" id="UP000717328">
    <property type="component" value="Unassembled WGS sequence"/>
</dbReference>
<reference evidence="7" key="2">
    <citation type="submission" date="2021-10" db="EMBL/GenBank/DDBJ databases">
        <title>Phylogenomics reveals ancestral predisposition of the termite-cultivated fungus Termitomyces towards a domesticated lifestyle.</title>
        <authorList>
            <person name="Auxier B."/>
            <person name="Grum-Grzhimaylo A."/>
            <person name="Cardenas M.E."/>
            <person name="Lodge J.D."/>
            <person name="Laessoe T."/>
            <person name="Pedersen O."/>
            <person name="Smith M.E."/>
            <person name="Kuyper T.W."/>
            <person name="Franco-Molano E.A."/>
            <person name="Baroni T.J."/>
            <person name="Aanen D.K."/>
        </authorList>
    </citation>
    <scope>NUCLEOTIDE SEQUENCE</scope>
    <source>
        <strain evidence="7">D49</strain>
    </source>
</reference>
<dbReference type="OrthoDB" id="7130006at2759"/>
<dbReference type="PANTHER" id="PTHR21661">
    <property type="entry name" value="EPOXIDE HYDROLASE 1-RELATED"/>
    <property type="match status" value="1"/>
</dbReference>
<keyword evidence="3" id="KW-0378">Hydrolase</keyword>
<dbReference type="Pfam" id="PF03171">
    <property type="entry name" value="2OG-FeII_Oxy"/>
    <property type="match status" value="1"/>
</dbReference>
<gene>
    <name evidence="7" type="ORF">H0H81_011227</name>
</gene>
<evidence type="ECO:0000259" key="6">
    <source>
        <dbReference type="Pfam" id="PF14226"/>
    </source>
</evidence>
<dbReference type="Pfam" id="PF14226">
    <property type="entry name" value="DIOX_N"/>
    <property type="match status" value="1"/>
</dbReference>
<reference evidence="7" key="1">
    <citation type="submission" date="2021-02" db="EMBL/GenBank/DDBJ databases">
        <authorList>
            <person name="Nieuwenhuis M."/>
            <person name="Van De Peppel L.J.J."/>
        </authorList>
    </citation>
    <scope>NUCLEOTIDE SEQUENCE</scope>
    <source>
        <strain evidence="7">D49</strain>
    </source>
</reference>
<dbReference type="GO" id="GO:0097176">
    <property type="term" value="P:epoxide metabolic process"/>
    <property type="evidence" value="ECO:0007669"/>
    <property type="project" value="TreeGrafter"/>
</dbReference>
<evidence type="ECO:0008006" key="9">
    <source>
        <dbReference type="Google" id="ProtNLM"/>
    </source>
</evidence>
<dbReference type="InterPro" id="IPR044861">
    <property type="entry name" value="IPNS-like_FE2OG_OXY"/>
</dbReference>
<evidence type="ECO:0000259" key="4">
    <source>
        <dbReference type="Pfam" id="PF03171"/>
    </source>
</evidence>
<dbReference type="AlphaFoldDB" id="A0A9P7FQI9"/>
<dbReference type="SUPFAM" id="SSF51197">
    <property type="entry name" value="Clavaminate synthase-like"/>
    <property type="match status" value="1"/>
</dbReference>
<dbReference type="EMBL" id="JABCKI010006089">
    <property type="protein sequence ID" value="KAG5635450.1"/>
    <property type="molecule type" value="Genomic_DNA"/>
</dbReference>
<name>A0A9P7FQI9_9AGAR</name>
<evidence type="ECO:0000313" key="8">
    <source>
        <dbReference type="Proteomes" id="UP000717328"/>
    </source>
</evidence>
<sequence>MASSSETPFSIAVPESQISLLKQKLALATFPDELDEAGWLYGAPLADIKRLAKRWEDGYDWRKHEAALNAELPQFTRDIDIEGFGALNIHYVHKKSKVDGAIPLLFVHGWPGSFIEVRKILPLLVEASPEHPSFHVVAFSLPGYGFSAAPTKKGFGATQYAELGNKLMLALGYDEYVTQGGDWGFRITREIAHIYGHKHSKAWHTNFPLADPPSIKRPLLLLSHLLSYLPPLSYSASELAGLKRSGWFRTMGQGYFMLQTTRPQTIGYSLADSPVGLLAWIYEKLTEWTDGYPWDDDEVLTWISIYYFSRAGPAASLRIYYEVIQGSGANTFSTSQPTTIPVGYSYFPQELARLPRSWTKTPYLVFEGEHDSGGHFAAHEKPEELVGDLRKMFGRGGGDICSTYSLVKNHGISDEHITGALEAGKKFFALDTSLKMELDIGKSTNFKGYTALLQENVNPTGLGDLHEGFDIGWEPEGCDPLRLTTIADSAMSGTNIWPDNLPGFKEAVLAYYHDAIGIGRLLFPLFALALDLPEDFFADKITRPAAIMRILHYPPQPRTSMGEDGRQIGIGEHTDLGDQFARWTNDVFKSTPHRAINRSGKARYSIPLFFGTDYNVPLKSIPTCVSDEFPAKYEDITAGEYVKSRLAATYAVVH</sequence>
<dbReference type="SUPFAM" id="SSF53474">
    <property type="entry name" value="alpha/beta-Hydrolases"/>
    <property type="match status" value="1"/>
</dbReference>
<dbReference type="Gene3D" id="3.40.50.1820">
    <property type="entry name" value="alpha/beta hydrolase"/>
    <property type="match status" value="1"/>
</dbReference>
<organism evidence="7 8">
    <name type="scientific">Sphagnurus paluster</name>
    <dbReference type="NCBI Taxonomy" id="117069"/>
    <lineage>
        <taxon>Eukaryota</taxon>
        <taxon>Fungi</taxon>
        <taxon>Dikarya</taxon>
        <taxon>Basidiomycota</taxon>
        <taxon>Agaricomycotina</taxon>
        <taxon>Agaricomycetes</taxon>
        <taxon>Agaricomycetidae</taxon>
        <taxon>Agaricales</taxon>
        <taxon>Tricholomatineae</taxon>
        <taxon>Lyophyllaceae</taxon>
        <taxon>Sphagnurus</taxon>
    </lineage>
</organism>
<feature type="domain" description="Isopenicillin N synthase-like Fe(2+) 2OG dioxygenase" evidence="4">
    <location>
        <begin position="576"/>
        <end position="611"/>
    </location>
</feature>
<dbReference type="InterPro" id="IPR026992">
    <property type="entry name" value="DIOX_N"/>
</dbReference>
<dbReference type="GO" id="GO:0004301">
    <property type="term" value="F:epoxide hydrolase activity"/>
    <property type="evidence" value="ECO:0007669"/>
    <property type="project" value="TreeGrafter"/>
</dbReference>
<feature type="domain" description="Epoxide hydrolase N-terminal" evidence="5">
    <location>
        <begin position="7"/>
        <end position="117"/>
    </location>
</feature>
<dbReference type="PANTHER" id="PTHR21661:SF35">
    <property type="entry name" value="EPOXIDE HYDROLASE"/>
    <property type="match status" value="1"/>
</dbReference>
<dbReference type="InterPro" id="IPR029058">
    <property type="entry name" value="AB_hydrolase_fold"/>
</dbReference>
<evidence type="ECO:0000313" key="7">
    <source>
        <dbReference type="EMBL" id="KAG5635450.1"/>
    </source>
</evidence>
<evidence type="ECO:0000256" key="3">
    <source>
        <dbReference type="ARBA" id="ARBA00022801"/>
    </source>
</evidence>
<keyword evidence="2" id="KW-0058">Aromatic hydrocarbons catabolism</keyword>